<keyword evidence="3" id="KW-0964">Secreted</keyword>
<keyword evidence="5" id="KW-0732">Signal</keyword>
<comment type="subcellular location">
    <subcellularLocation>
        <location evidence="1">Secreted</location>
    </subcellularLocation>
</comment>
<evidence type="ECO:0000256" key="3">
    <source>
        <dbReference type="ARBA" id="ARBA00022525"/>
    </source>
</evidence>
<dbReference type="GO" id="GO:0016298">
    <property type="term" value="F:lipase activity"/>
    <property type="evidence" value="ECO:0007669"/>
    <property type="project" value="InterPro"/>
</dbReference>
<sequence length="321" mass="36386">MTGAARMIQMLPLCVLLVLQFLSDRLTTAEPATNTTVLDVTAVEYNFFDHNYHLMDKNNLTISGNKSLIVFVHGFRSSPRTGVVADLGKSLVQYTDSNVVLVDWSKWTQKLDYVDVVFRLPTVATYLVDWLYSLRDRGIVQSFDDVTLIGHSLGAQLIGYTGHRLNGTIKRVIALDPAQPNFKDSQKNERVDVNSAQFVMVLHTSTMFLGLREPVGHVDFYFNGGQIQPSCNSDTVCGHVVVLNYLADSLKNSNEFKAYRCQTLSDCEKKIVDNKEPTINMDIYMPNSTRGLYSIIPCKKNFRMYSRLYTRSSKDNIKYLF</sequence>
<dbReference type="EnsemblMetazoa" id="XM_008185303.3">
    <property type="protein sequence ID" value="XP_008183525.1"/>
    <property type="gene ID" value="LOC100568531"/>
</dbReference>
<dbReference type="RefSeq" id="XP_008183525.1">
    <property type="nucleotide sequence ID" value="XM_008185303.2"/>
</dbReference>
<comment type="similarity">
    <text evidence="2 4">Belongs to the AB hydrolase superfamily. Lipase family.</text>
</comment>
<dbReference type="InterPro" id="IPR013818">
    <property type="entry name" value="Lipase"/>
</dbReference>
<dbReference type="GO" id="GO:0005615">
    <property type="term" value="C:extracellular space"/>
    <property type="evidence" value="ECO:0007669"/>
    <property type="project" value="TreeGrafter"/>
</dbReference>
<evidence type="ECO:0000256" key="5">
    <source>
        <dbReference type="SAM" id="SignalP"/>
    </source>
</evidence>
<feature type="chain" id="PRO_5035766802" description="Lipase domain-containing protein" evidence="5">
    <location>
        <begin position="30"/>
        <end position="321"/>
    </location>
</feature>
<proteinExistence type="inferred from homology"/>
<dbReference type="Proteomes" id="UP000007819">
    <property type="component" value="Chromosome A2"/>
</dbReference>
<dbReference type="OrthoDB" id="199913at2759"/>
<dbReference type="GO" id="GO:0017171">
    <property type="term" value="F:serine hydrolase activity"/>
    <property type="evidence" value="ECO:0007669"/>
    <property type="project" value="TreeGrafter"/>
</dbReference>
<dbReference type="Gene3D" id="3.40.50.1820">
    <property type="entry name" value="alpha/beta hydrolase"/>
    <property type="match status" value="1"/>
</dbReference>
<name>A0A8R2FAA3_ACYPI</name>
<dbReference type="Pfam" id="PF00151">
    <property type="entry name" value="Lipase"/>
    <property type="match status" value="1"/>
</dbReference>
<dbReference type="PRINTS" id="PR00821">
    <property type="entry name" value="TAGLIPASE"/>
</dbReference>
<organism evidence="7 8">
    <name type="scientific">Acyrthosiphon pisum</name>
    <name type="common">Pea aphid</name>
    <dbReference type="NCBI Taxonomy" id="7029"/>
    <lineage>
        <taxon>Eukaryota</taxon>
        <taxon>Metazoa</taxon>
        <taxon>Ecdysozoa</taxon>
        <taxon>Arthropoda</taxon>
        <taxon>Hexapoda</taxon>
        <taxon>Insecta</taxon>
        <taxon>Pterygota</taxon>
        <taxon>Neoptera</taxon>
        <taxon>Paraneoptera</taxon>
        <taxon>Hemiptera</taxon>
        <taxon>Sternorrhyncha</taxon>
        <taxon>Aphidomorpha</taxon>
        <taxon>Aphidoidea</taxon>
        <taxon>Aphididae</taxon>
        <taxon>Macrosiphini</taxon>
        <taxon>Acyrthosiphon</taxon>
    </lineage>
</organism>
<dbReference type="GO" id="GO:0016042">
    <property type="term" value="P:lipid catabolic process"/>
    <property type="evidence" value="ECO:0007669"/>
    <property type="project" value="TreeGrafter"/>
</dbReference>
<protein>
    <recommendedName>
        <fullName evidence="6">Lipase domain-containing protein</fullName>
    </recommendedName>
</protein>
<dbReference type="PANTHER" id="PTHR11610">
    <property type="entry name" value="LIPASE"/>
    <property type="match status" value="1"/>
</dbReference>
<dbReference type="PANTHER" id="PTHR11610:SF173">
    <property type="entry name" value="LIPASE DOMAIN-CONTAINING PROTEIN-RELATED"/>
    <property type="match status" value="1"/>
</dbReference>
<evidence type="ECO:0000256" key="1">
    <source>
        <dbReference type="ARBA" id="ARBA00004613"/>
    </source>
</evidence>
<evidence type="ECO:0000313" key="7">
    <source>
        <dbReference type="EnsemblMetazoa" id="XP_008183525.1"/>
    </source>
</evidence>
<evidence type="ECO:0000259" key="6">
    <source>
        <dbReference type="Pfam" id="PF00151"/>
    </source>
</evidence>
<evidence type="ECO:0000313" key="8">
    <source>
        <dbReference type="Proteomes" id="UP000007819"/>
    </source>
</evidence>
<dbReference type="AlphaFoldDB" id="A0A8R2FAA3"/>
<feature type="domain" description="Lipase" evidence="6">
    <location>
        <begin position="62"/>
        <end position="265"/>
    </location>
</feature>
<dbReference type="SUPFAM" id="SSF53474">
    <property type="entry name" value="alpha/beta-Hydrolases"/>
    <property type="match status" value="1"/>
</dbReference>
<reference evidence="7" key="2">
    <citation type="submission" date="2022-06" db="UniProtKB">
        <authorList>
            <consortium name="EnsemblMetazoa"/>
        </authorList>
    </citation>
    <scope>IDENTIFICATION</scope>
</reference>
<evidence type="ECO:0000256" key="2">
    <source>
        <dbReference type="ARBA" id="ARBA00010701"/>
    </source>
</evidence>
<dbReference type="InterPro" id="IPR000734">
    <property type="entry name" value="TAG_lipase"/>
</dbReference>
<feature type="signal peptide" evidence="5">
    <location>
        <begin position="1"/>
        <end position="29"/>
    </location>
</feature>
<accession>A0A8R2FAA3</accession>
<dbReference type="InterPro" id="IPR029058">
    <property type="entry name" value="AB_hydrolase_fold"/>
</dbReference>
<dbReference type="GeneID" id="100568531"/>
<evidence type="ECO:0000256" key="4">
    <source>
        <dbReference type="RuleBase" id="RU004262"/>
    </source>
</evidence>
<keyword evidence="8" id="KW-1185">Reference proteome</keyword>
<reference evidence="8" key="1">
    <citation type="submission" date="2010-06" db="EMBL/GenBank/DDBJ databases">
        <authorList>
            <person name="Jiang H."/>
            <person name="Abraham K."/>
            <person name="Ali S."/>
            <person name="Alsbrooks S.L."/>
            <person name="Anim B.N."/>
            <person name="Anosike U.S."/>
            <person name="Attaway T."/>
            <person name="Bandaranaike D.P."/>
            <person name="Battles P.K."/>
            <person name="Bell S.N."/>
            <person name="Bell A.V."/>
            <person name="Beltran B."/>
            <person name="Bickham C."/>
            <person name="Bustamante Y."/>
            <person name="Caleb T."/>
            <person name="Canada A."/>
            <person name="Cardenas V."/>
            <person name="Carter K."/>
            <person name="Chacko J."/>
            <person name="Chandrabose M.N."/>
            <person name="Chavez D."/>
            <person name="Chavez A."/>
            <person name="Chen L."/>
            <person name="Chu H.-S."/>
            <person name="Claassen K.J."/>
            <person name="Cockrell R."/>
            <person name="Collins M."/>
            <person name="Cooper J.A."/>
            <person name="Cree A."/>
            <person name="Curry S.M."/>
            <person name="Da Y."/>
            <person name="Dao M.D."/>
            <person name="Das B."/>
            <person name="Davila M.-L."/>
            <person name="Davy-Carroll L."/>
            <person name="Denson S."/>
            <person name="Dinh H."/>
            <person name="Ebong V.E."/>
            <person name="Edwards J.R."/>
            <person name="Egan A."/>
            <person name="El-Daye J."/>
            <person name="Escobedo L."/>
            <person name="Fernandez S."/>
            <person name="Fernando P.R."/>
            <person name="Flagg N."/>
            <person name="Forbes L.D."/>
            <person name="Fowler R.G."/>
            <person name="Fu Q."/>
            <person name="Gabisi R.A."/>
            <person name="Ganer J."/>
            <person name="Garbino Pronczuk A."/>
            <person name="Garcia R.M."/>
            <person name="Garner T."/>
            <person name="Garrett T.E."/>
            <person name="Gonzalez D.A."/>
            <person name="Hamid H."/>
            <person name="Hawkins E.S."/>
            <person name="Hirani K."/>
            <person name="Hogues M.E."/>
            <person name="Hollins B."/>
            <person name="Hsiao C.-H."/>
            <person name="Jabil R."/>
            <person name="James M.L."/>
            <person name="Jhangiani S.N."/>
            <person name="Johnson B."/>
            <person name="Johnson Q."/>
            <person name="Joshi V."/>
            <person name="Kalu J.B."/>
            <person name="Kam C."/>
            <person name="Kashfia A."/>
            <person name="Keebler J."/>
            <person name="Kisamo H."/>
            <person name="Kovar C.L."/>
            <person name="Lago L.A."/>
            <person name="Lai C.-Y."/>
            <person name="Laidlaw J."/>
            <person name="Lara F."/>
            <person name="Le T.-K."/>
            <person name="Lee S.L."/>
            <person name="Legall F.H."/>
            <person name="Lemon S.J."/>
            <person name="Lewis L.R."/>
            <person name="Li B."/>
            <person name="Liu Y."/>
            <person name="Liu Y.-S."/>
            <person name="Lopez J."/>
            <person name="Lozado R.J."/>
            <person name="Lu J."/>
            <person name="Madu R.C."/>
            <person name="Maheshwari M."/>
            <person name="Maheshwari R."/>
            <person name="Malloy K."/>
            <person name="Martinez E."/>
            <person name="Mathew T."/>
            <person name="Mercado I.C."/>
            <person name="Mercado C."/>
            <person name="Meyer B."/>
            <person name="Montgomery K."/>
            <person name="Morgan M.B."/>
            <person name="Munidasa M."/>
            <person name="Nazareth L.V."/>
            <person name="Nelson J."/>
            <person name="Ng B.M."/>
            <person name="Nguyen N.B."/>
            <person name="Nguyen P.Q."/>
            <person name="Nguyen T."/>
            <person name="Obregon M."/>
            <person name="Okwuonu G.O."/>
            <person name="Onwere C.G."/>
            <person name="Orozco G."/>
            <person name="Parra A."/>
            <person name="Patel S."/>
            <person name="Patil S."/>
            <person name="Perez A."/>
            <person name="Perez Y."/>
            <person name="Pham C."/>
            <person name="Primus E.L."/>
            <person name="Pu L.-L."/>
            <person name="Puazo M."/>
            <person name="Qin X."/>
            <person name="Quiroz J.B."/>
            <person name="Reese J."/>
            <person name="Richards S."/>
            <person name="Rives C.M."/>
            <person name="Robberts R."/>
            <person name="Ruiz S.J."/>
            <person name="Ruiz M.J."/>
            <person name="Santibanez J."/>
            <person name="Schneider B.W."/>
            <person name="Sisson I."/>
            <person name="Smith M."/>
            <person name="Sodergren E."/>
            <person name="Song X.-Z."/>
            <person name="Song B.B."/>
            <person name="Summersgill H."/>
            <person name="Thelus R."/>
            <person name="Thornton R.D."/>
            <person name="Trejos Z.Y."/>
            <person name="Usmani K."/>
            <person name="Vattathil S."/>
            <person name="Villasana D."/>
            <person name="Walker D.L."/>
            <person name="Wang S."/>
            <person name="Wang K."/>
            <person name="White C.S."/>
            <person name="Williams A.C."/>
            <person name="Williamson J."/>
            <person name="Wilson K."/>
            <person name="Woghiren I.O."/>
            <person name="Woodworth J.R."/>
            <person name="Worley K.C."/>
            <person name="Wright R.A."/>
            <person name="Wu W."/>
            <person name="Young L."/>
            <person name="Zhang L."/>
            <person name="Zhang J."/>
            <person name="Zhu Y."/>
            <person name="Muzny D.M."/>
            <person name="Weinstock G."/>
            <person name="Gibbs R.A."/>
        </authorList>
    </citation>
    <scope>NUCLEOTIDE SEQUENCE [LARGE SCALE GENOMIC DNA]</scope>
    <source>
        <strain evidence="8">LSR1</strain>
    </source>
</reference>